<dbReference type="InterPro" id="IPR011041">
    <property type="entry name" value="Quinoprot_gluc/sorb_DH_b-prop"/>
</dbReference>
<dbReference type="AlphaFoldDB" id="A0AAJ7T6T0"/>
<evidence type="ECO:0000256" key="10">
    <source>
        <dbReference type="ARBA" id="ARBA00032015"/>
    </source>
</evidence>
<keyword evidence="8 12" id="KW-0804">Transcription</keyword>
<evidence type="ECO:0000259" key="15">
    <source>
        <dbReference type="Pfam" id="PF20719"/>
    </source>
</evidence>
<dbReference type="GO" id="GO:0045893">
    <property type="term" value="P:positive regulation of DNA-templated transcription"/>
    <property type="evidence" value="ECO:0007669"/>
    <property type="project" value="TreeGrafter"/>
</dbReference>
<dbReference type="SUPFAM" id="SSF50978">
    <property type="entry name" value="WD40 repeat-like"/>
    <property type="match status" value="1"/>
</dbReference>
<evidence type="ECO:0000256" key="3">
    <source>
        <dbReference type="ARBA" id="ARBA00019614"/>
    </source>
</evidence>
<dbReference type="SMART" id="SM00320">
    <property type="entry name" value="WD40"/>
    <property type="match status" value="1"/>
</dbReference>
<comment type="subcellular location">
    <subcellularLocation>
        <location evidence="1 12">Nucleus</location>
    </subcellularLocation>
</comment>
<dbReference type="PANTHER" id="PTHR13224">
    <property type="entry name" value="THYROID HORMONE RECEPTOR-ASSOCIATED PROTEIN-RELATED"/>
    <property type="match status" value="1"/>
</dbReference>
<accession>A0AAJ7T6T0</accession>
<evidence type="ECO:0000259" key="14">
    <source>
        <dbReference type="Pfam" id="PF20718"/>
    </source>
</evidence>
<gene>
    <name evidence="12 17" type="primary">MED16</name>
</gene>
<evidence type="ECO:0000256" key="12">
    <source>
        <dbReference type="RuleBase" id="RU364149"/>
    </source>
</evidence>
<evidence type="ECO:0000313" key="16">
    <source>
        <dbReference type="Proteomes" id="UP001318040"/>
    </source>
</evidence>
<evidence type="ECO:0000256" key="9">
    <source>
        <dbReference type="ARBA" id="ARBA00023242"/>
    </source>
</evidence>
<dbReference type="Pfam" id="PF11635">
    <property type="entry name" value="Med16_N"/>
    <property type="match status" value="1"/>
</dbReference>
<keyword evidence="6 12" id="KW-0805">Transcription regulation</keyword>
<comment type="function">
    <text evidence="12">Component of the Mediator complex, a coactivator involved in the regulated transcription of nearly all RNA polymerase II-dependent genes. Mediator functions as a bridge to convey information from gene-specific regulatory proteins to the basal RNA polymerase II transcription machinery. Mediator is recruited to promoters by direct interactions with regulatory proteins and serves as a scaffold for the assembly of a functional preinitiation complex with RNA polymerase II and the general transcription factors.</text>
</comment>
<dbReference type="InterPro" id="IPR036322">
    <property type="entry name" value="WD40_repeat_dom_sf"/>
</dbReference>
<proteinExistence type="inferred from homology"/>
<evidence type="ECO:0000256" key="1">
    <source>
        <dbReference type="ARBA" id="ARBA00004123"/>
    </source>
</evidence>
<feature type="domain" description="Mediator complex subunit 16 C-terminal" evidence="15">
    <location>
        <begin position="773"/>
        <end position="836"/>
    </location>
</feature>
<evidence type="ECO:0000256" key="5">
    <source>
        <dbReference type="ARBA" id="ARBA00022737"/>
    </source>
</evidence>
<evidence type="ECO:0000259" key="13">
    <source>
        <dbReference type="Pfam" id="PF11635"/>
    </source>
</evidence>
<feature type="domain" description="Mediator complex subunit Med16 N-terminal" evidence="13">
    <location>
        <begin position="119"/>
        <end position="393"/>
    </location>
</feature>
<dbReference type="InterPro" id="IPR015943">
    <property type="entry name" value="WD40/YVTN_repeat-like_dom_sf"/>
</dbReference>
<evidence type="ECO:0000256" key="2">
    <source>
        <dbReference type="ARBA" id="ARBA00006543"/>
    </source>
</evidence>
<dbReference type="RefSeq" id="XP_032812426.1">
    <property type="nucleotide sequence ID" value="XM_032956535.1"/>
</dbReference>
<evidence type="ECO:0000256" key="8">
    <source>
        <dbReference type="ARBA" id="ARBA00023163"/>
    </source>
</evidence>
<keyword evidence="9 12" id="KW-0539">Nucleus</keyword>
<dbReference type="PANTHER" id="PTHR13224:SF6">
    <property type="entry name" value="MEDIATOR OF RNA POLYMERASE II TRANSCRIPTION SUBUNIT 16"/>
    <property type="match status" value="1"/>
</dbReference>
<dbReference type="Proteomes" id="UP001318040">
    <property type="component" value="Chromosome 1"/>
</dbReference>
<dbReference type="InterPro" id="IPR021665">
    <property type="entry name" value="Mediator_Med16_N"/>
</dbReference>
<protein>
    <recommendedName>
        <fullName evidence="3 12">Mediator of RNA polymerase II transcription subunit 16</fullName>
    </recommendedName>
    <alternativeName>
        <fullName evidence="10 12">Mediator complex subunit 16</fullName>
    </alternativeName>
</protein>
<keyword evidence="5" id="KW-0677">Repeat</keyword>
<evidence type="ECO:0000256" key="11">
    <source>
        <dbReference type="PROSITE-ProRule" id="PRU00221"/>
    </source>
</evidence>
<dbReference type="InterPro" id="IPR048338">
    <property type="entry name" value="Mediator_Med16"/>
</dbReference>
<keyword evidence="4 11" id="KW-0853">WD repeat</keyword>
<name>A0AAJ7T6T0_PETMA</name>
<dbReference type="InterPro" id="IPR001680">
    <property type="entry name" value="WD40_rpt"/>
</dbReference>
<dbReference type="Gene3D" id="2.130.10.10">
    <property type="entry name" value="YVTN repeat-like/Quinoprotein amine dehydrogenase"/>
    <property type="match status" value="1"/>
</dbReference>
<evidence type="ECO:0000313" key="17">
    <source>
        <dbReference type="RefSeq" id="XP_032812426.1"/>
    </source>
</evidence>
<evidence type="ECO:0000256" key="4">
    <source>
        <dbReference type="ARBA" id="ARBA00022574"/>
    </source>
</evidence>
<feature type="repeat" description="WD" evidence="11">
    <location>
        <begin position="69"/>
        <end position="100"/>
    </location>
</feature>
<dbReference type="InterPro" id="IPR048616">
    <property type="entry name" value="MED16_bridge"/>
</dbReference>
<feature type="domain" description="Mediator of RNA polymerase II transcription subunit 16 central helical bridge" evidence="14">
    <location>
        <begin position="473"/>
        <end position="661"/>
    </location>
</feature>
<comment type="subunit">
    <text evidence="12">Component of the Mediator complex.</text>
</comment>
<reference evidence="17" key="1">
    <citation type="submission" date="2025-08" db="UniProtKB">
        <authorList>
            <consortium name="RefSeq"/>
        </authorList>
    </citation>
    <scope>IDENTIFICATION</scope>
    <source>
        <tissue evidence="17">Sperm</tissue>
    </source>
</reference>
<dbReference type="PROSITE" id="PS50082">
    <property type="entry name" value="WD_REPEATS_2"/>
    <property type="match status" value="1"/>
</dbReference>
<dbReference type="CTD" id="10025"/>
<keyword evidence="7 12" id="KW-0010">Activator</keyword>
<evidence type="ECO:0000256" key="7">
    <source>
        <dbReference type="ARBA" id="ARBA00023159"/>
    </source>
</evidence>
<dbReference type="Pfam" id="PF20719">
    <property type="entry name" value="Med16_C"/>
    <property type="match status" value="1"/>
</dbReference>
<comment type="similarity">
    <text evidence="2 12">Belongs to the Mediator complex subunit 16 family.</text>
</comment>
<dbReference type="InterPro" id="IPR048339">
    <property type="entry name" value="Mediator_Med16_C"/>
</dbReference>
<dbReference type="Pfam" id="PF20718">
    <property type="entry name" value="Med16_bridge"/>
    <property type="match status" value="1"/>
</dbReference>
<dbReference type="SUPFAM" id="SSF50952">
    <property type="entry name" value="Soluble quinoprotein glucose dehydrogenase"/>
    <property type="match status" value="1"/>
</dbReference>
<evidence type="ECO:0000256" key="6">
    <source>
        <dbReference type="ARBA" id="ARBA00023015"/>
    </source>
</evidence>
<dbReference type="GO" id="GO:0016592">
    <property type="term" value="C:mediator complex"/>
    <property type="evidence" value="ECO:0007669"/>
    <property type="project" value="InterPro"/>
</dbReference>
<organism evidence="16 17">
    <name type="scientific">Petromyzon marinus</name>
    <name type="common">Sea lamprey</name>
    <dbReference type="NCBI Taxonomy" id="7757"/>
    <lineage>
        <taxon>Eukaryota</taxon>
        <taxon>Metazoa</taxon>
        <taxon>Chordata</taxon>
        <taxon>Craniata</taxon>
        <taxon>Vertebrata</taxon>
        <taxon>Cyclostomata</taxon>
        <taxon>Hyperoartia</taxon>
        <taxon>Petromyzontiformes</taxon>
        <taxon>Petromyzontidae</taxon>
        <taxon>Petromyzon</taxon>
    </lineage>
</organism>
<sequence length="843" mass="91455">MEVVYSCDFPRKPRAAYCPAVPLACAWSCRNLIAFTSERRGPHGDIGEHTSYPIHIMDPEHPWDVCTVRSGHSDVITCLEWDQSGARLLSADAGGRVRCWATPEHLLNGWEAVGEGGPDGEPLLALAWLHNGIKLDLHVEKVGAMSFGEKFSRARFHPSLAAFGGRAGDGWVGVSASGLARVWLLRPGGALLSAVRPLSRPRARVAAADAAFTPAGHVVVATSDGSSSSPIHFYRLTLSVVSEKCRVETELLPSLFLRCSSDPSRRDKYPAVSHLRFVTRENSEQVVVCVSSAQGSVVECWSLRKEGLPLNKLFQQIPSLGDKQPSVQKWRILSTTSDLERVSSVALPRLPISLSSADMKLAGDTKFFPGLGLVLAFCDGSVHVLHRLTLQKLCAFSPSGGPGVVGGSEEPPMKRGRGAGPHQAAHFSAVALSPSCCALLAVENSGKVSVSRVSPWLGHPLEAGAALRNLLFLLEYGLVTGHDAWDVLLHVQPGTAAPLADRLAEEYARQAQPLQQALQTRVLALRAWLYRLSPGTAVRSADLHTRLLLHAVSCTLKSLLRPTLLHTPDRGPGDRLAEICSKNTDTDIDKVMLNLKTEEFVLDTPLLQSLQQLIQWVADFTLYLLASLPNQGSISRPGVSFLRDGPALAMLRELLVVVRIWGLMNHACLPVFTATSDTQDSLSLLFKLLTKLWLCCRDEGHGLEPDDGLLDECCLLPSHLVLPSADWLPSPDGVSGRLPPGKPPSRVAFGRGIAYAGQPGPVPVHTHVLARSPGHQKLDNLRRVNLGVNPTEDIKVCTRCGCIAMLRSLSKVQAAGPFKCWEQRWVRSCLCGGLWRRVPPFVP</sequence>
<dbReference type="KEGG" id="pmrn:116943577"/>
<keyword evidence="16" id="KW-1185">Reference proteome</keyword>